<keyword evidence="1" id="KW-0732">Signal</keyword>
<feature type="domain" description="Immune inhibitor A-like metallopeptidase VEG" evidence="3">
    <location>
        <begin position="534"/>
        <end position="713"/>
    </location>
</feature>
<protein>
    <submittedName>
        <fullName evidence="4">Uncharacterized protein</fullName>
    </submittedName>
</protein>
<feature type="signal peptide" evidence="1">
    <location>
        <begin position="1"/>
        <end position="21"/>
    </location>
</feature>
<evidence type="ECO:0000313" key="4">
    <source>
        <dbReference type="EMBL" id="KKE80972.1"/>
    </source>
</evidence>
<comment type="caution">
    <text evidence="4">The sequence shown here is derived from an EMBL/GenBank/DDBJ whole genome shotgun (WGS) entry which is preliminary data.</text>
</comment>
<dbReference type="AlphaFoldDB" id="A0A0F6A431"/>
<reference evidence="4 5" key="1">
    <citation type="journal article" date="2015" name="BMC Genomics">
        <title>Genome mining reveals unlocked bioactive potential of marine Gram-negative bacteria.</title>
        <authorList>
            <person name="Machado H."/>
            <person name="Sonnenschein E.C."/>
            <person name="Melchiorsen J."/>
            <person name="Gram L."/>
        </authorList>
    </citation>
    <scope>NUCLEOTIDE SEQUENCE [LARGE SCALE GENOMIC DNA]</scope>
    <source>
        <strain evidence="4 5">S4054</strain>
    </source>
</reference>
<proteinExistence type="predicted"/>
<dbReference type="RefSeq" id="WP_046358482.1">
    <property type="nucleotide sequence ID" value="NZ_AUXW01000203.1"/>
</dbReference>
<gene>
    <name evidence="4" type="ORF">N479_23990</name>
</gene>
<dbReference type="InterPro" id="IPR008757">
    <property type="entry name" value="Peptidase_M6-like_domain"/>
</dbReference>
<dbReference type="PANTHER" id="PTHR41775">
    <property type="entry name" value="SECRETED PROTEIN-RELATED"/>
    <property type="match status" value="1"/>
</dbReference>
<evidence type="ECO:0000313" key="5">
    <source>
        <dbReference type="Proteomes" id="UP000033434"/>
    </source>
</evidence>
<feature type="chain" id="PRO_5002499383" evidence="1">
    <location>
        <begin position="22"/>
        <end position="719"/>
    </location>
</feature>
<dbReference type="Proteomes" id="UP000033434">
    <property type="component" value="Unassembled WGS sequence"/>
</dbReference>
<evidence type="ECO:0000259" key="2">
    <source>
        <dbReference type="Pfam" id="PF05547"/>
    </source>
</evidence>
<dbReference type="PATRIC" id="fig|1129367.4.peg.5218"/>
<accession>A0A0F6A431</accession>
<dbReference type="EMBL" id="AUXW01000203">
    <property type="protein sequence ID" value="KKE80972.1"/>
    <property type="molecule type" value="Genomic_DNA"/>
</dbReference>
<sequence>MRRYQLNTLAVAVLLSTGVNAQIAIVNADSVALQQRNSDAQLHKNLSATFNAPQIFKGSQSQTREWHGDVTTAKVLTILMEFNDIPNNSMKPDDLPSRHYLDHYSINHYQNLIYGKGGYTGPKDAMLPTVRDYVLDQSGGSFDISGEVFGWYTSRFDHTVYKRDTSALVKEAVHQVLADERFKLSDYDLNNDGEIDHLSIIHSSLGGESEPRALRPDPNSPYKQFIHSHRSRVNQEVKNESVGKSARIGSYFIQPIDTPMGLYAHEFSHSLGLADEYDLTYTQDEYGIAGETVASYSMMSSGSWGGVVRGSKPTGYSPYAKLFLQNKYGGNWVQSTEINSEELNSKGVVVPFSSAGVKGRYNDLVKVNLPQLSKQLYQPLNNQAFDLTSYSEVIFALSLKGSQAPSLSLDLNSGQSINPSYGFTLRVQVPGTNLSEDIKPSNSDDFMMSQNNTYIRSTNKQWTKAHYDLSAFKDYDTIYVSLLNLAIAGDSTYVAADNIDIFDGSKVEATVNSNNTEHVYFRYNAKLSDGSIQYTPYYLLEWRQHVGFDESLKTEGMEEGLLVWYVDPSYMTDFFDISSTDNQVSAHPGEGWIGIVDADRNPIFEYQSEYTSTGQWVTDRSILPYRTRDQIRDAAFNTLPQQGYVVKDKRNYLSNGGYLETILRDDFISPNPRFADWDDYTNYVRPATGKKLPKLGLIFEVLGQSADSSVAEVRISKVW</sequence>
<name>A0A0F6A431_9GAMM</name>
<dbReference type="PANTHER" id="PTHR41775:SF1">
    <property type="entry name" value="PEPTIDASE M6-LIKE DOMAIN-CONTAINING PROTEIN"/>
    <property type="match status" value="1"/>
</dbReference>
<organism evidence="4 5">
    <name type="scientific">Pseudoalteromonas luteoviolacea S4054</name>
    <dbReference type="NCBI Taxonomy" id="1129367"/>
    <lineage>
        <taxon>Bacteria</taxon>
        <taxon>Pseudomonadati</taxon>
        <taxon>Pseudomonadota</taxon>
        <taxon>Gammaproteobacteria</taxon>
        <taxon>Alteromonadales</taxon>
        <taxon>Pseudoalteromonadaceae</taxon>
        <taxon>Pseudoalteromonas</taxon>
    </lineage>
</organism>
<dbReference type="InterPro" id="IPR048665">
    <property type="entry name" value="InhA-like_VEG"/>
</dbReference>
<evidence type="ECO:0000259" key="3">
    <source>
        <dbReference type="Pfam" id="PF20774"/>
    </source>
</evidence>
<dbReference type="GO" id="GO:0008233">
    <property type="term" value="F:peptidase activity"/>
    <property type="evidence" value="ECO:0007669"/>
    <property type="project" value="InterPro"/>
</dbReference>
<dbReference type="SUPFAM" id="SSF55486">
    <property type="entry name" value="Metalloproteases ('zincins'), catalytic domain"/>
    <property type="match status" value="1"/>
</dbReference>
<feature type="domain" description="Peptidase M6-like" evidence="2">
    <location>
        <begin position="65"/>
        <end position="333"/>
    </location>
</feature>
<dbReference type="Pfam" id="PF20774">
    <property type="entry name" value="InhA-like_VEG"/>
    <property type="match status" value="1"/>
</dbReference>
<dbReference type="NCBIfam" id="TIGR03296">
    <property type="entry name" value="M6dom_TIGR03296"/>
    <property type="match status" value="1"/>
</dbReference>
<dbReference type="GO" id="GO:0006508">
    <property type="term" value="P:proteolysis"/>
    <property type="evidence" value="ECO:0007669"/>
    <property type="project" value="InterPro"/>
</dbReference>
<evidence type="ECO:0000256" key="1">
    <source>
        <dbReference type="SAM" id="SignalP"/>
    </source>
</evidence>
<dbReference type="Pfam" id="PF05547">
    <property type="entry name" value="Peptidase_M6"/>
    <property type="match status" value="1"/>
</dbReference>